<feature type="domain" description="ABC transporter" evidence="4">
    <location>
        <begin position="4"/>
        <end position="234"/>
    </location>
</feature>
<keyword evidence="6" id="KW-1185">Reference proteome</keyword>
<keyword evidence="1" id="KW-0813">Transport</keyword>
<sequence>MHYLEVANLTKSFTDTPVFKGISFDISKGEFVTLLGPSGCGKSTLLRSIAGLTTPDSGQIRVAGEDITWLKPQHRGIGMVFQSYALFPNLTVADNIAFGLTMQRINKSDIAHRVAEVIELVGLSGRERAHPAQLSGGQRQRVALARALVVRPRILLLDEPLSALDAPIRKHLREQIRTIQRQLNLTTVFVTHDQEEALTLSDRVFVMNQGQIVQADTAEAVYTRPANDFVASFIGNYNLLSAEQTYLLLKLTIHGRLAVRPESIYIREQGRDYGPAMSPPIPAKVSSHQLLGNVIRYRIEAAGCLLTVDKLNRGAEALLSVGSPLELLFDCNELKEVA</sequence>
<dbReference type="InterPro" id="IPR008995">
    <property type="entry name" value="Mo/tungstate-bd_C_term_dom"/>
</dbReference>
<dbReference type="SMART" id="SM00382">
    <property type="entry name" value="AAA"/>
    <property type="match status" value="1"/>
</dbReference>
<dbReference type="InterPro" id="IPR003593">
    <property type="entry name" value="AAA+_ATPase"/>
</dbReference>
<dbReference type="Proteomes" id="UP000243937">
    <property type="component" value="Chromosome"/>
</dbReference>
<dbReference type="KEGG" id="opf:CBP31_14030"/>
<evidence type="ECO:0000313" key="6">
    <source>
        <dbReference type="Proteomes" id="UP000243937"/>
    </source>
</evidence>
<dbReference type="GO" id="GO:0022857">
    <property type="term" value="F:transmembrane transporter activity"/>
    <property type="evidence" value="ECO:0007669"/>
    <property type="project" value="InterPro"/>
</dbReference>
<organism evidence="5 6">
    <name type="scientific">Oceanisphaera profunda</name>
    <dbReference type="NCBI Taxonomy" id="1416627"/>
    <lineage>
        <taxon>Bacteria</taxon>
        <taxon>Pseudomonadati</taxon>
        <taxon>Pseudomonadota</taxon>
        <taxon>Gammaproteobacteria</taxon>
        <taxon>Aeromonadales</taxon>
        <taxon>Aeromonadaceae</taxon>
        <taxon>Oceanisphaera</taxon>
    </lineage>
</organism>
<keyword evidence="3 5" id="KW-0067">ATP-binding</keyword>
<dbReference type="SUPFAM" id="SSF52540">
    <property type="entry name" value="P-loop containing nucleoside triphosphate hydrolases"/>
    <property type="match status" value="1"/>
</dbReference>
<dbReference type="GO" id="GO:0015697">
    <property type="term" value="P:quaternary ammonium group transport"/>
    <property type="evidence" value="ECO:0007669"/>
    <property type="project" value="UniProtKB-ARBA"/>
</dbReference>
<dbReference type="InterPro" id="IPR027417">
    <property type="entry name" value="P-loop_NTPase"/>
</dbReference>
<dbReference type="AlphaFoldDB" id="A0A1Y0D7T5"/>
<name>A0A1Y0D7T5_9GAMM</name>
<evidence type="ECO:0000259" key="4">
    <source>
        <dbReference type="PROSITE" id="PS50893"/>
    </source>
</evidence>
<dbReference type="Pfam" id="PF00005">
    <property type="entry name" value="ABC_tran"/>
    <property type="match status" value="1"/>
</dbReference>
<dbReference type="GO" id="GO:0016887">
    <property type="term" value="F:ATP hydrolysis activity"/>
    <property type="evidence" value="ECO:0007669"/>
    <property type="project" value="InterPro"/>
</dbReference>
<dbReference type="Pfam" id="PF08402">
    <property type="entry name" value="TOBE_2"/>
    <property type="match status" value="1"/>
</dbReference>
<dbReference type="InterPro" id="IPR017871">
    <property type="entry name" value="ABC_transporter-like_CS"/>
</dbReference>
<dbReference type="InterPro" id="IPR013611">
    <property type="entry name" value="Transp-assoc_OB_typ2"/>
</dbReference>
<evidence type="ECO:0000313" key="5">
    <source>
        <dbReference type="EMBL" id="ART83609.1"/>
    </source>
</evidence>
<dbReference type="EMBL" id="CP021377">
    <property type="protein sequence ID" value="ART83609.1"/>
    <property type="molecule type" value="Genomic_DNA"/>
</dbReference>
<reference evidence="5 6" key="1">
    <citation type="journal article" date="2014" name="Int. J. Syst. Evol. Microbiol.">
        <title>Oceanisphaera profunda sp. nov., a marine bacterium isolated from deep-sea sediment, and emended description of the genus Oceanisphaera.</title>
        <authorList>
            <person name="Xu Z."/>
            <person name="Zhang X.Y."/>
            <person name="Su H.N."/>
            <person name="Yu Z.C."/>
            <person name="Liu C."/>
            <person name="Li H."/>
            <person name="Chen X.L."/>
            <person name="Song X.Y."/>
            <person name="Xie B.B."/>
            <person name="Qin Q.L."/>
            <person name="Zhou B.C."/>
            <person name="Shi M."/>
            <person name="Huang Y."/>
            <person name="Zhang Y.Z."/>
        </authorList>
    </citation>
    <scope>NUCLEOTIDE SEQUENCE [LARGE SCALE GENOMIC DNA]</scope>
    <source>
        <strain evidence="5 6">SM1222</strain>
    </source>
</reference>
<dbReference type="FunFam" id="3.40.50.300:FF:000425">
    <property type="entry name" value="Probable ABC transporter, ATP-binding subunit"/>
    <property type="match status" value="1"/>
</dbReference>
<accession>A0A1Y0D7T5</accession>
<dbReference type="InterPro" id="IPR050093">
    <property type="entry name" value="ABC_SmlMolc_Importer"/>
</dbReference>
<evidence type="ECO:0000256" key="2">
    <source>
        <dbReference type="ARBA" id="ARBA00022741"/>
    </source>
</evidence>
<evidence type="ECO:0000256" key="1">
    <source>
        <dbReference type="ARBA" id="ARBA00022448"/>
    </source>
</evidence>
<dbReference type="PANTHER" id="PTHR42781:SF4">
    <property type="entry name" value="SPERMIDINE_PUTRESCINE IMPORT ATP-BINDING PROTEIN POTA"/>
    <property type="match status" value="1"/>
</dbReference>
<dbReference type="GO" id="GO:0043190">
    <property type="term" value="C:ATP-binding cassette (ABC) transporter complex"/>
    <property type="evidence" value="ECO:0007669"/>
    <property type="project" value="InterPro"/>
</dbReference>
<dbReference type="PANTHER" id="PTHR42781">
    <property type="entry name" value="SPERMIDINE/PUTRESCINE IMPORT ATP-BINDING PROTEIN POTA"/>
    <property type="match status" value="1"/>
</dbReference>
<dbReference type="OrthoDB" id="9802264at2"/>
<proteinExistence type="predicted"/>
<dbReference type="PROSITE" id="PS50893">
    <property type="entry name" value="ABC_TRANSPORTER_2"/>
    <property type="match status" value="1"/>
</dbReference>
<dbReference type="RefSeq" id="WP_087038288.1">
    <property type="nucleotide sequence ID" value="NZ_CP021377.1"/>
</dbReference>
<protein>
    <submittedName>
        <fullName evidence="5">ABC transporter ATP-binding protein</fullName>
    </submittedName>
</protein>
<gene>
    <name evidence="5" type="ORF">CBP31_14030</name>
</gene>
<dbReference type="SUPFAM" id="SSF50331">
    <property type="entry name" value="MOP-like"/>
    <property type="match status" value="1"/>
</dbReference>
<dbReference type="GO" id="GO:0005524">
    <property type="term" value="F:ATP binding"/>
    <property type="evidence" value="ECO:0007669"/>
    <property type="project" value="UniProtKB-KW"/>
</dbReference>
<keyword evidence="2" id="KW-0547">Nucleotide-binding</keyword>
<evidence type="ECO:0000256" key="3">
    <source>
        <dbReference type="ARBA" id="ARBA00022840"/>
    </source>
</evidence>
<dbReference type="InterPro" id="IPR003439">
    <property type="entry name" value="ABC_transporter-like_ATP-bd"/>
</dbReference>
<dbReference type="PROSITE" id="PS00211">
    <property type="entry name" value="ABC_TRANSPORTER_1"/>
    <property type="match status" value="1"/>
</dbReference>
<dbReference type="Gene3D" id="3.40.50.300">
    <property type="entry name" value="P-loop containing nucleotide triphosphate hydrolases"/>
    <property type="match status" value="1"/>
</dbReference>